<feature type="domain" description="PPIase FKBP-type" evidence="8">
    <location>
        <begin position="102"/>
        <end position="190"/>
    </location>
</feature>
<evidence type="ECO:0000259" key="8">
    <source>
        <dbReference type="PROSITE" id="PS50059"/>
    </source>
</evidence>
<dbReference type="SUPFAM" id="SSF54534">
    <property type="entry name" value="FKBP-like"/>
    <property type="match status" value="1"/>
</dbReference>
<dbReference type="Gene3D" id="3.10.50.40">
    <property type="match status" value="1"/>
</dbReference>
<evidence type="ECO:0000256" key="4">
    <source>
        <dbReference type="ARBA" id="ARBA00023235"/>
    </source>
</evidence>
<dbReference type="InterPro" id="IPR046357">
    <property type="entry name" value="PPIase_dom_sf"/>
</dbReference>
<evidence type="ECO:0000313" key="10">
    <source>
        <dbReference type="Proteomes" id="UP001500483"/>
    </source>
</evidence>
<proteinExistence type="inferred from homology"/>
<keyword evidence="3 5" id="KW-0697">Rotamase</keyword>
<dbReference type="PANTHER" id="PTHR43811:SF19">
    <property type="entry name" value="39 KDA FK506-BINDING NUCLEAR PROTEIN"/>
    <property type="match status" value="1"/>
</dbReference>
<dbReference type="EMBL" id="BAAAYK010000038">
    <property type="protein sequence ID" value="GAA3361960.1"/>
    <property type="molecule type" value="Genomic_DNA"/>
</dbReference>
<feature type="compositionally biased region" description="Basic and acidic residues" evidence="7">
    <location>
        <begin position="43"/>
        <end position="54"/>
    </location>
</feature>
<feature type="region of interest" description="Disordered" evidence="7">
    <location>
        <begin position="22"/>
        <end position="86"/>
    </location>
</feature>
<dbReference type="EC" id="5.2.1.8" evidence="6"/>
<evidence type="ECO:0000256" key="2">
    <source>
        <dbReference type="ARBA" id="ARBA00006577"/>
    </source>
</evidence>
<dbReference type="PROSITE" id="PS50059">
    <property type="entry name" value="FKBP_PPIASE"/>
    <property type="match status" value="1"/>
</dbReference>
<evidence type="ECO:0000256" key="1">
    <source>
        <dbReference type="ARBA" id="ARBA00000971"/>
    </source>
</evidence>
<evidence type="ECO:0000256" key="3">
    <source>
        <dbReference type="ARBA" id="ARBA00023110"/>
    </source>
</evidence>
<comment type="similarity">
    <text evidence="2 6">Belongs to the FKBP-type PPIase family.</text>
</comment>
<reference evidence="10" key="1">
    <citation type="journal article" date="2019" name="Int. J. Syst. Evol. Microbiol.">
        <title>The Global Catalogue of Microorganisms (GCM) 10K type strain sequencing project: providing services to taxonomists for standard genome sequencing and annotation.</title>
        <authorList>
            <consortium name="The Broad Institute Genomics Platform"/>
            <consortium name="The Broad Institute Genome Sequencing Center for Infectious Disease"/>
            <person name="Wu L."/>
            <person name="Ma J."/>
        </authorList>
    </citation>
    <scope>NUCLEOTIDE SEQUENCE [LARGE SCALE GENOMIC DNA]</scope>
    <source>
        <strain evidence="10">JCM 9687</strain>
    </source>
</reference>
<gene>
    <name evidence="9" type="ORF">GCM10020366_47990</name>
</gene>
<organism evidence="9 10">
    <name type="scientific">Saccharopolyspora gregorii</name>
    <dbReference type="NCBI Taxonomy" id="33914"/>
    <lineage>
        <taxon>Bacteria</taxon>
        <taxon>Bacillati</taxon>
        <taxon>Actinomycetota</taxon>
        <taxon>Actinomycetes</taxon>
        <taxon>Pseudonocardiales</taxon>
        <taxon>Pseudonocardiaceae</taxon>
        <taxon>Saccharopolyspora</taxon>
    </lineage>
</organism>
<sequence length="190" mass="20323">MARTAAVNARRAYRLIVLPPTRCSLRLGPPSPESRATGSAATRKGDPLCREGKRAAVFRPSPARSRDHAPRQTERSTTEEDAVSDLKVEDTNVGEGTEAQPGHVVTLHYTGTLSDGSKFDSSHDRGEGLTFVLGSGQVIEGWDSGVVGMRVGGTRTLTIPPAQAYGERGVPPIIPPNSTLHFDVELLEVK</sequence>
<dbReference type="Pfam" id="PF00254">
    <property type="entry name" value="FKBP_C"/>
    <property type="match status" value="1"/>
</dbReference>
<dbReference type="InterPro" id="IPR001179">
    <property type="entry name" value="PPIase_FKBP_dom"/>
</dbReference>
<accession>A0ABP6RWK2</accession>
<evidence type="ECO:0000313" key="9">
    <source>
        <dbReference type="EMBL" id="GAA3361960.1"/>
    </source>
</evidence>
<evidence type="ECO:0000256" key="5">
    <source>
        <dbReference type="PROSITE-ProRule" id="PRU00277"/>
    </source>
</evidence>
<dbReference type="PANTHER" id="PTHR43811">
    <property type="entry name" value="FKBP-TYPE PEPTIDYL-PROLYL CIS-TRANS ISOMERASE FKPA"/>
    <property type="match status" value="1"/>
</dbReference>
<evidence type="ECO:0000256" key="7">
    <source>
        <dbReference type="SAM" id="MobiDB-lite"/>
    </source>
</evidence>
<keyword evidence="4 5" id="KW-0413">Isomerase</keyword>
<comment type="catalytic activity">
    <reaction evidence="1 5 6">
        <text>[protein]-peptidylproline (omega=180) = [protein]-peptidylproline (omega=0)</text>
        <dbReference type="Rhea" id="RHEA:16237"/>
        <dbReference type="Rhea" id="RHEA-COMP:10747"/>
        <dbReference type="Rhea" id="RHEA-COMP:10748"/>
        <dbReference type="ChEBI" id="CHEBI:83833"/>
        <dbReference type="ChEBI" id="CHEBI:83834"/>
        <dbReference type="EC" id="5.2.1.8"/>
    </reaction>
</comment>
<feature type="compositionally biased region" description="Basic and acidic residues" evidence="7">
    <location>
        <begin position="64"/>
        <end position="86"/>
    </location>
</feature>
<comment type="caution">
    <text evidence="9">The sequence shown here is derived from an EMBL/GenBank/DDBJ whole genome shotgun (WGS) entry which is preliminary data.</text>
</comment>
<protein>
    <recommendedName>
        <fullName evidence="6">Peptidyl-prolyl cis-trans isomerase</fullName>
        <ecNumber evidence="6">5.2.1.8</ecNumber>
    </recommendedName>
</protein>
<keyword evidence="10" id="KW-1185">Reference proteome</keyword>
<evidence type="ECO:0000256" key="6">
    <source>
        <dbReference type="RuleBase" id="RU003915"/>
    </source>
</evidence>
<name>A0ABP6RWK2_9PSEU</name>
<dbReference type="Proteomes" id="UP001500483">
    <property type="component" value="Unassembled WGS sequence"/>
</dbReference>